<keyword evidence="2" id="KW-1133">Transmembrane helix</keyword>
<evidence type="ECO:0000313" key="3">
    <source>
        <dbReference type="EMBL" id="KAK3353383.1"/>
    </source>
</evidence>
<keyword evidence="2" id="KW-0812">Transmembrane</keyword>
<evidence type="ECO:0000313" key="4">
    <source>
        <dbReference type="Proteomes" id="UP001275084"/>
    </source>
</evidence>
<gene>
    <name evidence="3" type="ORF">B0T25DRAFT_607658</name>
</gene>
<feature type="region of interest" description="Disordered" evidence="1">
    <location>
        <begin position="104"/>
        <end position="149"/>
    </location>
</feature>
<keyword evidence="2" id="KW-0472">Membrane</keyword>
<organism evidence="3 4">
    <name type="scientific">Lasiosphaeria hispida</name>
    <dbReference type="NCBI Taxonomy" id="260671"/>
    <lineage>
        <taxon>Eukaryota</taxon>
        <taxon>Fungi</taxon>
        <taxon>Dikarya</taxon>
        <taxon>Ascomycota</taxon>
        <taxon>Pezizomycotina</taxon>
        <taxon>Sordariomycetes</taxon>
        <taxon>Sordariomycetidae</taxon>
        <taxon>Sordariales</taxon>
        <taxon>Lasiosphaeriaceae</taxon>
        <taxon>Lasiosphaeria</taxon>
    </lineage>
</organism>
<dbReference type="EMBL" id="JAUIQD010000004">
    <property type="protein sequence ID" value="KAK3353383.1"/>
    <property type="molecule type" value="Genomic_DNA"/>
</dbReference>
<accession>A0AAJ0HIJ8</accession>
<feature type="transmembrane region" description="Helical" evidence="2">
    <location>
        <begin position="256"/>
        <end position="279"/>
    </location>
</feature>
<name>A0AAJ0HIJ8_9PEZI</name>
<feature type="compositionally biased region" description="Polar residues" evidence="1">
    <location>
        <begin position="403"/>
        <end position="413"/>
    </location>
</feature>
<evidence type="ECO:0000256" key="2">
    <source>
        <dbReference type="SAM" id="Phobius"/>
    </source>
</evidence>
<dbReference type="AlphaFoldDB" id="A0AAJ0HIJ8"/>
<feature type="compositionally biased region" description="Basic residues" evidence="1">
    <location>
        <begin position="106"/>
        <end position="122"/>
    </location>
</feature>
<comment type="caution">
    <text evidence="3">The sequence shown here is derived from an EMBL/GenBank/DDBJ whole genome shotgun (WGS) entry which is preliminary data.</text>
</comment>
<feature type="compositionally biased region" description="Low complexity" evidence="1">
    <location>
        <begin position="139"/>
        <end position="149"/>
    </location>
</feature>
<proteinExistence type="predicted"/>
<reference evidence="3" key="2">
    <citation type="submission" date="2023-06" db="EMBL/GenBank/DDBJ databases">
        <authorList>
            <consortium name="Lawrence Berkeley National Laboratory"/>
            <person name="Haridas S."/>
            <person name="Hensen N."/>
            <person name="Bonometti L."/>
            <person name="Westerberg I."/>
            <person name="Brannstrom I.O."/>
            <person name="Guillou S."/>
            <person name="Cros-Aarteil S."/>
            <person name="Calhoun S."/>
            <person name="Kuo A."/>
            <person name="Mondo S."/>
            <person name="Pangilinan J."/>
            <person name="Riley R."/>
            <person name="Labutti K."/>
            <person name="Andreopoulos B."/>
            <person name="Lipzen A."/>
            <person name="Chen C."/>
            <person name="Yanf M."/>
            <person name="Daum C."/>
            <person name="Ng V."/>
            <person name="Clum A."/>
            <person name="Steindorff A."/>
            <person name="Ohm R."/>
            <person name="Martin F."/>
            <person name="Silar P."/>
            <person name="Natvig D."/>
            <person name="Lalanne C."/>
            <person name="Gautier V."/>
            <person name="Ament-Velasquez S.L."/>
            <person name="Kruys A."/>
            <person name="Hutchinson M.I."/>
            <person name="Powell A.J."/>
            <person name="Barry K."/>
            <person name="Miller A.N."/>
            <person name="Grigoriev I.V."/>
            <person name="Debuchy R."/>
            <person name="Gladieux P."/>
            <person name="Thoren M.H."/>
            <person name="Johannesson H."/>
        </authorList>
    </citation>
    <scope>NUCLEOTIDE SEQUENCE</scope>
    <source>
        <strain evidence="3">CBS 955.72</strain>
    </source>
</reference>
<protein>
    <submittedName>
        <fullName evidence="3">Uncharacterized protein</fullName>
    </submittedName>
</protein>
<evidence type="ECO:0000256" key="1">
    <source>
        <dbReference type="SAM" id="MobiDB-lite"/>
    </source>
</evidence>
<dbReference type="Proteomes" id="UP001275084">
    <property type="component" value="Unassembled WGS sequence"/>
</dbReference>
<keyword evidence="4" id="KW-1185">Reference proteome</keyword>
<reference evidence="3" key="1">
    <citation type="journal article" date="2023" name="Mol. Phylogenet. Evol.">
        <title>Genome-scale phylogeny and comparative genomics of the fungal order Sordariales.</title>
        <authorList>
            <person name="Hensen N."/>
            <person name="Bonometti L."/>
            <person name="Westerberg I."/>
            <person name="Brannstrom I.O."/>
            <person name="Guillou S."/>
            <person name="Cros-Aarteil S."/>
            <person name="Calhoun S."/>
            <person name="Haridas S."/>
            <person name="Kuo A."/>
            <person name="Mondo S."/>
            <person name="Pangilinan J."/>
            <person name="Riley R."/>
            <person name="LaButti K."/>
            <person name="Andreopoulos B."/>
            <person name="Lipzen A."/>
            <person name="Chen C."/>
            <person name="Yan M."/>
            <person name="Daum C."/>
            <person name="Ng V."/>
            <person name="Clum A."/>
            <person name="Steindorff A."/>
            <person name="Ohm R.A."/>
            <person name="Martin F."/>
            <person name="Silar P."/>
            <person name="Natvig D.O."/>
            <person name="Lalanne C."/>
            <person name="Gautier V."/>
            <person name="Ament-Velasquez S.L."/>
            <person name="Kruys A."/>
            <person name="Hutchinson M.I."/>
            <person name="Powell A.J."/>
            <person name="Barry K."/>
            <person name="Miller A.N."/>
            <person name="Grigoriev I.V."/>
            <person name="Debuchy R."/>
            <person name="Gladieux P."/>
            <person name="Hiltunen Thoren M."/>
            <person name="Johannesson H."/>
        </authorList>
    </citation>
    <scope>NUCLEOTIDE SEQUENCE</scope>
    <source>
        <strain evidence="3">CBS 955.72</strain>
    </source>
</reference>
<feature type="region of interest" description="Disordered" evidence="1">
    <location>
        <begin position="392"/>
        <end position="413"/>
    </location>
</feature>
<sequence>MAVCTHPLEPLPPARTQFAEQWKEPGDIFSVLLIIGGDVVKLALTSVAGGSPLTPVAFSFGWVAYAVSAVVAAISDNRLVSCAPEVPLQVLNLRSGHARSNQSCVVRRRLRSRSLRPKRRPGNSRYRSGGIDEEQNRQDAPAAADPWSTTAAATSTLPVAKRDNNKTARPAVALCVAVYRWRDDLVPGNPTRDLWRREKWHARGTPKDVALTLGNGAQHVIIIKASTSSRVMALDLEDLAAGRAPDLWSTRIATTILAVLWLALLITCTGIHVHTWYLLGVGSVGMLHNIIVAGAPRRPEALGLPLELVRENNTENDPVVVAEGGEEEVTECGAAVFAEPKVMWTLMALEERYEGYGKALVPEFFGGKLLSWEEKWWASTDTEERQQLLRQAREDERRKQAQKKQQLDTGVTS</sequence>